<dbReference type="SUPFAM" id="SSF56214">
    <property type="entry name" value="4'-phosphopantetheinyl transferase"/>
    <property type="match status" value="2"/>
</dbReference>
<protein>
    <recommendedName>
        <fullName evidence="3">4'-phosphopantetheinyl transferase domain-containing protein</fullName>
    </recommendedName>
</protein>
<evidence type="ECO:0000313" key="5">
    <source>
        <dbReference type="Proteomes" id="UP000301309"/>
    </source>
</evidence>
<name>A0A4D4LPD4_STRVO</name>
<dbReference type="PANTHER" id="PTHR12215:SF10">
    <property type="entry name" value="L-AMINOADIPATE-SEMIALDEHYDE DEHYDROGENASE-PHOSPHOPANTETHEINYL TRANSFERASE"/>
    <property type="match status" value="1"/>
</dbReference>
<comment type="similarity">
    <text evidence="1">Belongs to the P-Pant transferase superfamily. Gsp/Sfp/HetI/AcpT family.</text>
</comment>
<sequence>MLSRPIAVAPDGRDWAAVRADLSAHGNATVYGQLAAWQPDGEHSPALRAVLGRDWPRGRVVEHAPSRHRYIASRLLLKHTAAAALRAEAADLEIAYGLTGRPSVRGCDQIDISLSHTDTLLLVGLTSRGRIGVDAERADRRLYGLSMARSICTPGELTALDTLPEEERNDRLVCLWTLKEAYTKAIGQGLRFPFTAFGFELGPLPGGTGHSECRPVRLCRPDGTPAGGAAWSFRTDVLHVGDVAFRVSAAVRDAGLGRSADIDAATMLDSEIFAAVSEALAGP</sequence>
<comment type="caution">
    <text evidence="4">The sequence shown here is derived from an EMBL/GenBank/DDBJ whole genome shotgun (WGS) entry which is preliminary data.</text>
</comment>
<proteinExistence type="inferred from homology"/>
<dbReference type="GO" id="GO:0005829">
    <property type="term" value="C:cytosol"/>
    <property type="evidence" value="ECO:0007669"/>
    <property type="project" value="TreeGrafter"/>
</dbReference>
<evidence type="ECO:0000313" key="4">
    <source>
        <dbReference type="EMBL" id="GDY59729.1"/>
    </source>
</evidence>
<gene>
    <name evidence="4" type="ORF">SVIO_103520</name>
</gene>
<dbReference type="GO" id="GO:0008897">
    <property type="term" value="F:holo-[acyl-carrier-protein] synthase activity"/>
    <property type="evidence" value="ECO:0007669"/>
    <property type="project" value="InterPro"/>
</dbReference>
<dbReference type="PANTHER" id="PTHR12215">
    <property type="entry name" value="PHOSPHOPANTETHEINE TRANSFERASE"/>
    <property type="match status" value="1"/>
</dbReference>
<feature type="domain" description="4'-phosphopantetheinyl transferase" evidence="3">
    <location>
        <begin position="130"/>
        <end position="201"/>
    </location>
</feature>
<dbReference type="GO" id="GO:0000287">
    <property type="term" value="F:magnesium ion binding"/>
    <property type="evidence" value="ECO:0007669"/>
    <property type="project" value="InterPro"/>
</dbReference>
<dbReference type="GO" id="GO:0019878">
    <property type="term" value="P:lysine biosynthetic process via aminoadipic acid"/>
    <property type="evidence" value="ECO:0007669"/>
    <property type="project" value="TreeGrafter"/>
</dbReference>
<dbReference type="Gene3D" id="3.90.470.20">
    <property type="entry name" value="4'-phosphopantetheinyl transferase domain"/>
    <property type="match status" value="1"/>
</dbReference>
<dbReference type="EMBL" id="BJHW01000002">
    <property type="protein sequence ID" value="GDY59729.1"/>
    <property type="molecule type" value="Genomic_DNA"/>
</dbReference>
<dbReference type="InterPro" id="IPR008278">
    <property type="entry name" value="4-PPantetheinyl_Trfase_dom"/>
</dbReference>
<accession>A0A4D4LPD4</accession>
<keyword evidence="5" id="KW-1185">Reference proteome</keyword>
<dbReference type="InterPro" id="IPR050559">
    <property type="entry name" value="P-Pant_transferase_sf"/>
</dbReference>
<reference evidence="4 5" key="1">
    <citation type="journal article" date="2020" name="Int. J. Syst. Evol. Microbiol.">
        <title>Reclassification of Streptomyces castelarensis and Streptomyces sporoclivatus as later heterotypic synonyms of Streptomyces antimycoticus.</title>
        <authorList>
            <person name="Komaki H."/>
            <person name="Tamura T."/>
        </authorList>
    </citation>
    <scope>NUCLEOTIDE SEQUENCE [LARGE SCALE GENOMIC DNA]</scope>
    <source>
        <strain evidence="4 5">NBRC 13459</strain>
    </source>
</reference>
<evidence type="ECO:0000259" key="3">
    <source>
        <dbReference type="Pfam" id="PF01648"/>
    </source>
</evidence>
<dbReference type="Proteomes" id="UP000301309">
    <property type="component" value="Unassembled WGS sequence"/>
</dbReference>
<keyword evidence="2" id="KW-0808">Transferase</keyword>
<evidence type="ECO:0000256" key="1">
    <source>
        <dbReference type="ARBA" id="ARBA00010990"/>
    </source>
</evidence>
<dbReference type="RefSeq" id="WP_174890308.1">
    <property type="nucleotide sequence ID" value="NZ_BAAASO010000012.1"/>
</dbReference>
<dbReference type="AlphaFoldDB" id="A0A4D4LPD4"/>
<organism evidence="4 5">
    <name type="scientific">Streptomyces violaceusniger</name>
    <dbReference type="NCBI Taxonomy" id="68280"/>
    <lineage>
        <taxon>Bacteria</taxon>
        <taxon>Bacillati</taxon>
        <taxon>Actinomycetota</taxon>
        <taxon>Actinomycetes</taxon>
        <taxon>Kitasatosporales</taxon>
        <taxon>Streptomycetaceae</taxon>
        <taxon>Streptomyces</taxon>
        <taxon>Streptomyces violaceusniger group</taxon>
    </lineage>
</organism>
<dbReference type="Pfam" id="PF01648">
    <property type="entry name" value="ACPS"/>
    <property type="match status" value="1"/>
</dbReference>
<evidence type="ECO:0000256" key="2">
    <source>
        <dbReference type="ARBA" id="ARBA00022679"/>
    </source>
</evidence>
<dbReference type="InterPro" id="IPR037143">
    <property type="entry name" value="4-PPantetheinyl_Trfase_dom_sf"/>
</dbReference>